<dbReference type="Proteomes" id="UP001180487">
    <property type="component" value="Unassembled WGS sequence"/>
</dbReference>
<dbReference type="RefSeq" id="WP_310369627.1">
    <property type="nucleotide sequence ID" value="NZ_JAVDXT010000001.1"/>
</dbReference>
<organism evidence="1 2">
    <name type="scientific">Rhodoferax ferrireducens</name>
    <dbReference type="NCBI Taxonomy" id="192843"/>
    <lineage>
        <taxon>Bacteria</taxon>
        <taxon>Pseudomonadati</taxon>
        <taxon>Pseudomonadota</taxon>
        <taxon>Betaproteobacteria</taxon>
        <taxon>Burkholderiales</taxon>
        <taxon>Comamonadaceae</taxon>
        <taxon>Rhodoferax</taxon>
    </lineage>
</organism>
<evidence type="ECO:0000313" key="1">
    <source>
        <dbReference type="EMBL" id="MDR7375417.1"/>
    </source>
</evidence>
<dbReference type="EMBL" id="JAVDXT010000001">
    <property type="protein sequence ID" value="MDR7375417.1"/>
    <property type="molecule type" value="Genomic_DNA"/>
</dbReference>
<sequence>MSEALVNRSIYPPEVALQIEAMGSMAVTIANRWVLGWPDRVQVLLTARVYLSNLAEQLDQEKEMLVNEANFRHLAPREVLQLYEINPAPPFLSAAERAVAPPAVDEAYKPVTDFFKAHPSRGRAELNHMEMRALAGIGAGLLMRHQGDPAAIRKLCRLAVPIDSAHSNWSAKVMGMLREDAEHGPYVHSHQERC</sequence>
<proteinExistence type="predicted"/>
<accession>A0ABU2C273</accession>
<protein>
    <submittedName>
        <fullName evidence="1">Uncharacterized protein</fullName>
    </submittedName>
</protein>
<name>A0ABU2C273_9BURK</name>
<keyword evidence="2" id="KW-1185">Reference proteome</keyword>
<reference evidence="1 2" key="1">
    <citation type="submission" date="2023-07" db="EMBL/GenBank/DDBJ databases">
        <title>Sorghum-associated microbial communities from plants grown in Nebraska, USA.</title>
        <authorList>
            <person name="Schachtman D."/>
        </authorList>
    </citation>
    <scope>NUCLEOTIDE SEQUENCE [LARGE SCALE GENOMIC DNA]</scope>
    <source>
        <strain evidence="1 2">BE313</strain>
    </source>
</reference>
<evidence type="ECO:0000313" key="2">
    <source>
        <dbReference type="Proteomes" id="UP001180487"/>
    </source>
</evidence>
<gene>
    <name evidence="1" type="ORF">J2X19_000075</name>
</gene>
<comment type="caution">
    <text evidence="1">The sequence shown here is derived from an EMBL/GenBank/DDBJ whole genome shotgun (WGS) entry which is preliminary data.</text>
</comment>